<dbReference type="InterPro" id="IPR001810">
    <property type="entry name" value="F-box_dom"/>
</dbReference>
<dbReference type="AlphaFoldDB" id="A0A4V6DAQ6"/>
<feature type="domain" description="F-box" evidence="1">
    <location>
        <begin position="21"/>
        <end position="60"/>
    </location>
</feature>
<keyword evidence="3" id="KW-1185">Reference proteome</keyword>
<gene>
    <name evidence="2" type="ORF">SEVIR_2G076300v2</name>
</gene>
<dbReference type="PROSITE" id="PS50181">
    <property type="entry name" value="FBOX"/>
    <property type="match status" value="1"/>
</dbReference>
<sequence length="399" mass="45062">MGPVLRRRKKTALALDNDGVLPADVLYEVLLRLPADELCRLRLVCRSWRSLTSDPGFARAHASRHPLLAGVHIACRTDDEIRVVDLFSGDIVRRIVPTVHPRYGMNSQLDLVCVSGRRTHEPSSVLNLATGEVVATFHPKSHWINKDMMSPFLLGHIPSTGELKVFYTHWCGEGGGHGGLVQTCCIKTLIGDGGSRRWRVTSSPLAVLGSDLRDRVVIGGVAYILFSQNFNETNDHNEDLEPDDMAVFDMAAEEWRPAPLRGPLSSCLAGDDERCVHHQHRHEILLAMVDDCLVTVHNNDCYQYCSMDLWFLVDMDVDKGLWTKRFSIHCTTLCKGYKCHSPYPLLLLDDGRIVIWEDVIKVLRVYDPRTSKWDDITTLNNYFSVNMYRGNLLCPGLQR</sequence>
<dbReference type="InterPro" id="IPR036047">
    <property type="entry name" value="F-box-like_dom_sf"/>
</dbReference>
<evidence type="ECO:0000313" key="3">
    <source>
        <dbReference type="Proteomes" id="UP000298652"/>
    </source>
</evidence>
<dbReference type="PANTHER" id="PTHR31111:SF133">
    <property type="entry name" value="OS07G0196600 PROTEIN"/>
    <property type="match status" value="1"/>
</dbReference>
<dbReference type="Gene3D" id="1.20.1280.50">
    <property type="match status" value="1"/>
</dbReference>
<proteinExistence type="predicted"/>
<protein>
    <recommendedName>
        <fullName evidence="1">F-box domain-containing protein</fullName>
    </recommendedName>
</protein>
<name>A0A4V6DAQ6_SETVI</name>
<evidence type="ECO:0000313" key="2">
    <source>
        <dbReference type="EMBL" id="TKW30996.1"/>
    </source>
</evidence>
<dbReference type="PANTHER" id="PTHR31111">
    <property type="entry name" value="BNAA05G37150D PROTEIN-RELATED"/>
    <property type="match status" value="1"/>
</dbReference>
<dbReference type="EMBL" id="CM016553">
    <property type="protein sequence ID" value="TKW30996.1"/>
    <property type="molecule type" value="Genomic_DNA"/>
</dbReference>
<dbReference type="SUPFAM" id="SSF81383">
    <property type="entry name" value="F-box domain"/>
    <property type="match status" value="1"/>
</dbReference>
<organism evidence="2 3">
    <name type="scientific">Setaria viridis</name>
    <name type="common">Green bristlegrass</name>
    <name type="synonym">Setaria italica subsp. viridis</name>
    <dbReference type="NCBI Taxonomy" id="4556"/>
    <lineage>
        <taxon>Eukaryota</taxon>
        <taxon>Viridiplantae</taxon>
        <taxon>Streptophyta</taxon>
        <taxon>Embryophyta</taxon>
        <taxon>Tracheophyta</taxon>
        <taxon>Spermatophyta</taxon>
        <taxon>Magnoliopsida</taxon>
        <taxon>Liliopsida</taxon>
        <taxon>Poales</taxon>
        <taxon>Poaceae</taxon>
        <taxon>PACMAD clade</taxon>
        <taxon>Panicoideae</taxon>
        <taxon>Panicodae</taxon>
        <taxon>Paniceae</taxon>
        <taxon>Cenchrinae</taxon>
        <taxon>Setaria</taxon>
    </lineage>
</organism>
<reference evidence="2" key="1">
    <citation type="submission" date="2019-03" db="EMBL/GenBank/DDBJ databases">
        <title>WGS assembly of Setaria viridis.</title>
        <authorList>
            <person name="Huang P."/>
            <person name="Jenkins J."/>
            <person name="Grimwood J."/>
            <person name="Barry K."/>
            <person name="Healey A."/>
            <person name="Mamidi S."/>
            <person name="Sreedasyam A."/>
            <person name="Shu S."/>
            <person name="Feldman M."/>
            <person name="Wu J."/>
            <person name="Yu Y."/>
            <person name="Chen C."/>
            <person name="Johnson J."/>
            <person name="Rokhsar D."/>
            <person name="Baxter I."/>
            <person name="Schmutz J."/>
            <person name="Brutnell T."/>
            <person name="Kellogg E."/>
        </authorList>
    </citation>
    <scope>NUCLEOTIDE SEQUENCE [LARGE SCALE GENOMIC DNA]</scope>
</reference>
<dbReference type="Gramene" id="TKW30996">
    <property type="protein sequence ID" value="TKW30996"/>
    <property type="gene ID" value="SEVIR_2G076300v2"/>
</dbReference>
<accession>A0A4V6DAQ6</accession>
<dbReference type="SMART" id="SM00256">
    <property type="entry name" value="FBOX"/>
    <property type="match status" value="1"/>
</dbReference>
<evidence type="ECO:0000259" key="1">
    <source>
        <dbReference type="PROSITE" id="PS50181"/>
    </source>
</evidence>
<dbReference type="OMA" id="KSHWINK"/>
<dbReference type="Proteomes" id="UP000298652">
    <property type="component" value="Chromosome 2"/>
</dbReference>
<dbReference type="CDD" id="cd22157">
    <property type="entry name" value="F-box_AtFBW1-like"/>
    <property type="match status" value="1"/>
</dbReference>
<dbReference type="Pfam" id="PF00646">
    <property type="entry name" value="F-box"/>
    <property type="match status" value="1"/>
</dbReference>